<evidence type="ECO:0000313" key="2">
    <source>
        <dbReference type="Proteomes" id="UP001151760"/>
    </source>
</evidence>
<comment type="caution">
    <text evidence="1">The sequence shown here is derived from an EMBL/GenBank/DDBJ whole genome shotgun (WGS) entry which is preliminary data.</text>
</comment>
<gene>
    <name evidence="1" type="ORF">Tco_0860986</name>
</gene>
<reference evidence="1" key="1">
    <citation type="journal article" date="2022" name="Int. J. Mol. Sci.">
        <title>Draft Genome of Tanacetum Coccineum: Genomic Comparison of Closely Related Tanacetum-Family Plants.</title>
        <authorList>
            <person name="Yamashiro T."/>
            <person name="Shiraishi A."/>
            <person name="Nakayama K."/>
            <person name="Satake H."/>
        </authorList>
    </citation>
    <scope>NUCLEOTIDE SEQUENCE</scope>
</reference>
<evidence type="ECO:0000313" key="1">
    <source>
        <dbReference type="EMBL" id="GJT13944.1"/>
    </source>
</evidence>
<accession>A0ABQ5BM73</accession>
<proteinExistence type="predicted"/>
<reference evidence="1" key="2">
    <citation type="submission" date="2022-01" db="EMBL/GenBank/DDBJ databases">
        <authorList>
            <person name="Yamashiro T."/>
            <person name="Shiraishi A."/>
            <person name="Satake H."/>
            <person name="Nakayama K."/>
        </authorList>
    </citation>
    <scope>NUCLEOTIDE SEQUENCE</scope>
</reference>
<dbReference type="Proteomes" id="UP001151760">
    <property type="component" value="Unassembled WGS sequence"/>
</dbReference>
<protein>
    <recommendedName>
        <fullName evidence="3">Zinc knuckle CX2CX4HX4C</fullName>
    </recommendedName>
</protein>
<organism evidence="1 2">
    <name type="scientific">Tanacetum coccineum</name>
    <dbReference type="NCBI Taxonomy" id="301880"/>
    <lineage>
        <taxon>Eukaryota</taxon>
        <taxon>Viridiplantae</taxon>
        <taxon>Streptophyta</taxon>
        <taxon>Embryophyta</taxon>
        <taxon>Tracheophyta</taxon>
        <taxon>Spermatophyta</taxon>
        <taxon>Magnoliopsida</taxon>
        <taxon>eudicotyledons</taxon>
        <taxon>Gunneridae</taxon>
        <taxon>Pentapetalae</taxon>
        <taxon>asterids</taxon>
        <taxon>campanulids</taxon>
        <taxon>Asterales</taxon>
        <taxon>Asteraceae</taxon>
        <taxon>Asteroideae</taxon>
        <taxon>Anthemideae</taxon>
        <taxon>Anthemidinae</taxon>
        <taxon>Tanacetum</taxon>
    </lineage>
</organism>
<evidence type="ECO:0008006" key="3">
    <source>
        <dbReference type="Google" id="ProtNLM"/>
    </source>
</evidence>
<keyword evidence="2" id="KW-1185">Reference proteome</keyword>
<name>A0ABQ5BM73_9ASTR</name>
<dbReference type="EMBL" id="BQNB010013272">
    <property type="protein sequence ID" value="GJT13944.1"/>
    <property type="molecule type" value="Genomic_DNA"/>
</dbReference>
<sequence length="423" mass="47983">MMLNVDYVWRPLVCEHCKTFGHLSRFCSKGLANVEKKIGGDESVKNYRAAGNVVSDQEGWQNVGYRRGNRNFVNNYQQRLVNDYSGRGNMGYRNRGGINIKGRNNVMDVGVKESSAKYVPVKSNDKIMNVDECIVADEVVKSSFNGGVGMSNVKSNSNKELDNLEMKDKASDGTSKGSVFKDGVSVENRFDVLNEVIDVEVSDDWEEVRARITTACNSGLPIAEEEINKWPDDIVKLYKEKWKKRSYVEKSPAELKLIEVMESLHNRIVQLNENLHVNARANALRLVKETDDATGVKSNSNLYTKFYDQSCREDLIKVEELQWERRRAEVDLFMLAKRPLMDDFKEIWTDDMVEYFVERCEEIKNDEKNGHYAEDSGFDDMEEVGEDVSGSANFVTQNEVSSDIDGSMAHMQGGLAAHPSNLQ</sequence>